<sequence length="204" mass="22408">MLSEKDKMLQGLAHQAYSDELVAMRLRAKELLYDFNIVTRPSNNAEKVRLILELFGKADETVHINSPFCCDYGANIRVGKNFFANYHCTILDNAPVTIGDDVMFAPNVSLYTVGHPLDADLRLAGWEQAKPITIGNNVWVGGNVVILGGVTIGDNAVIASGSVVTKNIPANSLAMGTPCRVVRQITSADRESYLRNYMPQQEHV</sequence>
<gene>
    <name evidence="7" type="ORF">BBB52_07430</name>
    <name evidence="8" type="ORF">DOL88_10770</name>
</gene>
<dbReference type="InterPro" id="IPR018357">
    <property type="entry name" value="Hexapep_transf_CS"/>
</dbReference>
<dbReference type="InterPro" id="IPR001451">
    <property type="entry name" value="Hexapep"/>
</dbReference>
<evidence type="ECO:0000259" key="6">
    <source>
        <dbReference type="SMART" id="SM01266"/>
    </source>
</evidence>
<reference evidence="8 10" key="2">
    <citation type="journal article" date="2019" name="J. Oral Microbiol.">
        <title>Role of OmpA1 and OmpA2 in Aggregatibacter actinomycetemcomitans and Aggregatibacter aphrophilus serum resistance.</title>
        <authorList>
            <person name="Lindholm M."/>
            <person name="Min Aung K."/>
            <person name="Nyunt Wai S."/>
            <person name="Oscarsson J."/>
        </authorList>
    </citation>
    <scope>NUCLEOTIDE SEQUENCE [LARGE SCALE GENOMIC DNA]</scope>
    <source>
        <strain evidence="8 10">HK83</strain>
    </source>
</reference>
<dbReference type="EC" id="2.3.1.-" evidence="5"/>
<keyword evidence="10" id="KW-1185">Reference proteome</keyword>
<evidence type="ECO:0000256" key="5">
    <source>
        <dbReference type="RuleBase" id="RU367021"/>
    </source>
</evidence>
<evidence type="ECO:0000313" key="8">
    <source>
        <dbReference type="EMBL" id="RMW78179.1"/>
    </source>
</evidence>
<evidence type="ECO:0000256" key="2">
    <source>
        <dbReference type="ARBA" id="ARBA00022679"/>
    </source>
</evidence>
<proteinExistence type="inferred from homology"/>
<dbReference type="PROSITE" id="PS00101">
    <property type="entry name" value="HEXAPEP_TRANSFERASES"/>
    <property type="match status" value="1"/>
</dbReference>
<accession>A0AAP7L3J9</accession>
<dbReference type="SUPFAM" id="SSF51161">
    <property type="entry name" value="Trimeric LpxA-like enzymes"/>
    <property type="match status" value="1"/>
</dbReference>
<protein>
    <recommendedName>
        <fullName evidence="5">Acetyltransferase</fullName>
        <ecNumber evidence="5">2.3.1.-</ecNumber>
    </recommendedName>
</protein>
<dbReference type="Gene3D" id="2.160.10.10">
    <property type="entry name" value="Hexapeptide repeat proteins"/>
    <property type="match status" value="1"/>
</dbReference>
<evidence type="ECO:0000256" key="4">
    <source>
        <dbReference type="ARBA" id="ARBA00023315"/>
    </source>
</evidence>
<organism evidence="7 9">
    <name type="scientific">Aggregatibacter aphrophilus</name>
    <name type="common">Haemophilus aphrophilus</name>
    <dbReference type="NCBI Taxonomy" id="732"/>
    <lineage>
        <taxon>Bacteria</taxon>
        <taxon>Pseudomonadati</taxon>
        <taxon>Pseudomonadota</taxon>
        <taxon>Gammaproteobacteria</taxon>
        <taxon>Pasteurellales</taxon>
        <taxon>Pasteurellaceae</taxon>
        <taxon>Aggregatibacter</taxon>
    </lineage>
</organism>
<dbReference type="KEGG" id="aaz:ADJ80_02190"/>
<evidence type="ECO:0000313" key="7">
    <source>
        <dbReference type="EMBL" id="OBY51420.1"/>
    </source>
</evidence>
<dbReference type="PANTHER" id="PTHR43017:SF1">
    <property type="entry name" value="ACETYLTRANSFERASE YJL218W-RELATED"/>
    <property type="match status" value="1"/>
</dbReference>
<dbReference type="PANTHER" id="PTHR43017">
    <property type="entry name" value="GALACTOSIDE O-ACETYLTRANSFERASE"/>
    <property type="match status" value="1"/>
</dbReference>
<dbReference type="Pfam" id="PF12464">
    <property type="entry name" value="Mac"/>
    <property type="match status" value="1"/>
</dbReference>
<dbReference type="RefSeq" id="WP_050692769.1">
    <property type="nucleotide sequence ID" value="NZ_CAUUMV010000007.1"/>
</dbReference>
<dbReference type="CDD" id="cd03357">
    <property type="entry name" value="LbH_MAT_GAT"/>
    <property type="match status" value="1"/>
</dbReference>
<dbReference type="Pfam" id="PF00132">
    <property type="entry name" value="Hexapep"/>
    <property type="match status" value="1"/>
</dbReference>
<dbReference type="GO" id="GO:0008870">
    <property type="term" value="F:galactoside O-acetyltransferase activity"/>
    <property type="evidence" value="ECO:0007669"/>
    <property type="project" value="TreeGrafter"/>
</dbReference>
<feature type="domain" description="Maltose/galactoside acetyltransferase" evidence="6">
    <location>
        <begin position="5"/>
        <end position="60"/>
    </location>
</feature>
<dbReference type="EMBL" id="MAQE01000014">
    <property type="protein sequence ID" value="OBY51420.1"/>
    <property type="molecule type" value="Genomic_DNA"/>
</dbReference>
<keyword evidence="3" id="KW-0677">Repeat</keyword>
<dbReference type="AlphaFoldDB" id="A0AAP7L3J9"/>
<keyword evidence="2 5" id="KW-0808">Transferase</keyword>
<comment type="similarity">
    <text evidence="1 5">Belongs to the transferase hexapeptide repeat family.</text>
</comment>
<dbReference type="InterPro" id="IPR011004">
    <property type="entry name" value="Trimer_LpxA-like_sf"/>
</dbReference>
<reference evidence="7 9" key="1">
    <citation type="submission" date="2016-06" db="EMBL/GenBank/DDBJ databases">
        <title>Simultaneous identification of Haemophilus influenzae and Haemophilus haemolyticus using TaqMan real-time PCR.</title>
        <authorList>
            <person name="Price E.P."/>
            <person name="Sarovich D.S."/>
            <person name="Harris T."/>
            <person name="Spargo J.C."/>
            <person name="Nosworthy E."/>
            <person name="Beissbarth J."/>
            <person name="Smith-Vaughan H."/>
        </authorList>
    </citation>
    <scope>NUCLEOTIDE SEQUENCE [LARGE SCALE GENOMIC DNA]</scope>
    <source>
        <strain evidence="7 9">ATCC 7901</strain>
    </source>
</reference>
<dbReference type="InterPro" id="IPR039369">
    <property type="entry name" value="LacA-like"/>
</dbReference>
<dbReference type="EMBL" id="QMGS01000116">
    <property type="protein sequence ID" value="RMW78179.1"/>
    <property type="molecule type" value="Genomic_DNA"/>
</dbReference>
<evidence type="ECO:0000313" key="10">
    <source>
        <dbReference type="Proteomes" id="UP000274211"/>
    </source>
</evidence>
<dbReference type="Proteomes" id="UP000274211">
    <property type="component" value="Unassembled WGS sequence"/>
</dbReference>
<dbReference type="InterPro" id="IPR024688">
    <property type="entry name" value="Mac_dom"/>
</dbReference>
<evidence type="ECO:0000256" key="3">
    <source>
        <dbReference type="ARBA" id="ARBA00022737"/>
    </source>
</evidence>
<evidence type="ECO:0000256" key="1">
    <source>
        <dbReference type="ARBA" id="ARBA00007274"/>
    </source>
</evidence>
<dbReference type="Proteomes" id="UP000092746">
    <property type="component" value="Unassembled WGS sequence"/>
</dbReference>
<evidence type="ECO:0000313" key="9">
    <source>
        <dbReference type="Proteomes" id="UP000092746"/>
    </source>
</evidence>
<keyword evidence="4 5" id="KW-0012">Acyltransferase</keyword>
<name>A0AAP7L3J9_AGGAP</name>
<comment type="caution">
    <text evidence="7">The sequence shown here is derived from an EMBL/GenBank/DDBJ whole genome shotgun (WGS) entry which is preliminary data.</text>
</comment>
<dbReference type="SMART" id="SM01266">
    <property type="entry name" value="Mac"/>
    <property type="match status" value="1"/>
</dbReference>
<dbReference type="FunFam" id="2.160.10.10:FF:000008">
    <property type="entry name" value="Maltose O-acetyltransferase"/>
    <property type="match status" value="1"/>
</dbReference>